<accession>A0A8H5CDP2</accession>
<evidence type="ECO:0000256" key="3">
    <source>
        <dbReference type="ARBA" id="ARBA00022679"/>
    </source>
</evidence>
<dbReference type="Gene3D" id="1.10.510.10">
    <property type="entry name" value="Transferase(Phosphotransferase) domain 1"/>
    <property type="match status" value="1"/>
</dbReference>
<dbReference type="GO" id="GO:0005737">
    <property type="term" value="C:cytoplasm"/>
    <property type="evidence" value="ECO:0007669"/>
    <property type="project" value="TreeGrafter"/>
</dbReference>
<evidence type="ECO:0000256" key="9">
    <source>
        <dbReference type="PROSITE-ProRule" id="PRU10141"/>
    </source>
</evidence>
<dbReference type="SMART" id="SM00220">
    <property type="entry name" value="S_TKc"/>
    <property type="match status" value="1"/>
</dbReference>
<dbReference type="OrthoDB" id="5979581at2759"/>
<feature type="domain" description="Protein kinase" evidence="10">
    <location>
        <begin position="64"/>
        <end position="431"/>
    </location>
</feature>
<dbReference type="GO" id="GO:0005524">
    <property type="term" value="F:ATP binding"/>
    <property type="evidence" value="ECO:0007669"/>
    <property type="project" value="UniProtKB-UniRule"/>
</dbReference>
<dbReference type="Gene3D" id="3.30.200.20">
    <property type="entry name" value="Phosphorylase Kinase, domain 1"/>
    <property type="match status" value="1"/>
</dbReference>
<comment type="catalytic activity">
    <reaction evidence="8">
        <text>L-seryl-[protein] + ATP = O-phospho-L-seryl-[protein] + ADP + H(+)</text>
        <dbReference type="Rhea" id="RHEA:17989"/>
        <dbReference type="Rhea" id="RHEA-COMP:9863"/>
        <dbReference type="Rhea" id="RHEA-COMP:11604"/>
        <dbReference type="ChEBI" id="CHEBI:15378"/>
        <dbReference type="ChEBI" id="CHEBI:29999"/>
        <dbReference type="ChEBI" id="CHEBI:30616"/>
        <dbReference type="ChEBI" id="CHEBI:83421"/>
        <dbReference type="ChEBI" id="CHEBI:456216"/>
        <dbReference type="EC" id="2.7.11.1"/>
    </reaction>
</comment>
<keyword evidence="3" id="KW-0808">Transferase</keyword>
<dbReference type="PANTHER" id="PTHR47634:SF9">
    <property type="entry name" value="PROTEIN KINASE DOMAIN-CONTAINING PROTEIN-RELATED"/>
    <property type="match status" value="1"/>
</dbReference>
<dbReference type="SUPFAM" id="SSF56112">
    <property type="entry name" value="Protein kinase-like (PK-like)"/>
    <property type="match status" value="1"/>
</dbReference>
<dbReference type="InterPro" id="IPR017441">
    <property type="entry name" value="Protein_kinase_ATP_BS"/>
</dbReference>
<keyword evidence="5" id="KW-0418">Kinase</keyword>
<evidence type="ECO:0000256" key="7">
    <source>
        <dbReference type="ARBA" id="ARBA00047899"/>
    </source>
</evidence>
<protein>
    <recommendedName>
        <fullName evidence="1">non-specific serine/threonine protein kinase</fullName>
        <ecNumber evidence="1">2.7.11.1</ecNumber>
    </recommendedName>
</protein>
<evidence type="ECO:0000256" key="5">
    <source>
        <dbReference type="ARBA" id="ARBA00022777"/>
    </source>
</evidence>
<proteinExistence type="predicted"/>
<dbReference type="Proteomes" id="UP000541558">
    <property type="component" value="Unassembled WGS sequence"/>
</dbReference>
<sequence length="437" mass="49743">MLSSIGRWASKALSGRQPWALKTFANPHFQRIGANQLLEEENMPEFSTVGYYPMRIGDLLASRYQVVGKLGFGATSTVWLARDLPGRRHVAVKIYLRSSSLGESAFQELHAYQRLEKGPVSHPGRGAVRTLLDSFTVAGPEGEHQCLVHPPLWDSVSTFLARNPVGRLPIPVLAIVLRQVFLALDYCRECQVIHTGEFARFLFFFVRARDLTNRITFIDISPSNIMFGIDDPSVLEKFEQDELEHPTPRKETEGRIIYQSRELQAPSRFSPPVLCDFGSSVWGEEEHKEDVQPDVYRSPEVILKVPWSYEIDVWNIGCAIFNMFEARHLFYGTDPEHRVYRSRAHLAEMIALLGPPPPDLVARGVLSSKFFSENGEFQAGIPIPPSISLTDIETSLEGLDKRMFVELLTKMLQWDPKNRQTPKQLLQDKWLIEHTRS</sequence>
<reference evidence="11 12" key="1">
    <citation type="journal article" date="2020" name="ISME J.">
        <title>Uncovering the hidden diversity of litter-decomposition mechanisms in mushroom-forming fungi.</title>
        <authorList>
            <person name="Floudas D."/>
            <person name="Bentzer J."/>
            <person name="Ahren D."/>
            <person name="Johansson T."/>
            <person name="Persson P."/>
            <person name="Tunlid A."/>
        </authorList>
    </citation>
    <scope>NUCLEOTIDE SEQUENCE [LARGE SCALE GENOMIC DNA]</scope>
    <source>
        <strain evidence="11 12">CBS 175.51</strain>
    </source>
</reference>
<dbReference type="InterPro" id="IPR011009">
    <property type="entry name" value="Kinase-like_dom_sf"/>
</dbReference>
<gene>
    <name evidence="11" type="ORF">D9611_011207</name>
</gene>
<evidence type="ECO:0000256" key="8">
    <source>
        <dbReference type="ARBA" id="ARBA00048679"/>
    </source>
</evidence>
<keyword evidence="4 9" id="KW-0547">Nucleotide-binding</keyword>
<evidence type="ECO:0000256" key="1">
    <source>
        <dbReference type="ARBA" id="ARBA00012513"/>
    </source>
</evidence>
<feature type="binding site" evidence="9">
    <location>
        <position position="93"/>
    </location>
    <ligand>
        <name>ATP</name>
        <dbReference type="ChEBI" id="CHEBI:30616"/>
    </ligand>
</feature>
<keyword evidence="2" id="KW-0723">Serine/threonine-protein kinase</keyword>
<comment type="caution">
    <text evidence="11">The sequence shown here is derived from an EMBL/GenBank/DDBJ whole genome shotgun (WGS) entry which is preliminary data.</text>
</comment>
<evidence type="ECO:0000313" key="11">
    <source>
        <dbReference type="EMBL" id="KAF5339181.1"/>
    </source>
</evidence>
<dbReference type="InterPro" id="IPR000719">
    <property type="entry name" value="Prot_kinase_dom"/>
</dbReference>
<keyword evidence="6 9" id="KW-0067">ATP-binding</keyword>
<dbReference type="PROSITE" id="PS00107">
    <property type="entry name" value="PROTEIN_KINASE_ATP"/>
    <property type="match status" value="1"/>
</dbReference>
<dbReference type="GO" id="GO:0005634">
    <property type="term" value="C:nucleus"/>
    <property type="evidence" value="ECO:0007669"/>
    <property type="project" value="TreeGrafter"/>
</dbReference>
<dbReference type="GO" id="GO:0000245">
    <property type="term" value="P:spliceosomal complex assembly"/>
    <property type="evidence" value="ECO:0007669"/>
    <property type="project" value="TreeGrafter"/>
</dbReference>
<dbReference type="Pfam" id="PF00069">
    <property type="entry name" value="Pkinase"/>
    <property type="match status" value="1"/>
</dbReference>
<evidence type="ECO:0000256" key="4">
    <source>
        <dbReference type="ARBA" id="ARBA00022741"/>
    </source>
</evidence>
<dbReference type="AlphaFoldDB" id="A0A8H5CDP2"/>
<keyword evidence="12" id="KW-1185">Reference proteome</keyword>
<dbReference type="GO" id="GO:0050684">
    <property type="term" value="P:regulation of mRNA processing"/>
    <property type="evidence" value="ECO:0007669"/>
    <property type="project" value="TreeGrafter"/>
</dbReference>
<evidence type="ECO:0000256" key="2">
    <source>
        <dbReference type="ARBA" id="ARBA00022527"/>
    </source>
</evidence>
<dbReference type="PANTHER" id="PTHR47634">
    <property type="entry name" value="PROTEIN KINASE DOMAIN-CONTAINING PROTEIN-RELATED"/>
    <property type="match status" value="1"/>
</dbReference>
<dbReference type="InterPro" id="IPR051334">
    <property type="entry name" value="SRPK"/>
</dbReference>
<organism evidence="11 12">
    <name type="scientific">Ephemerocybe angulata</name>
    <dbReference type="NCBI Taxonomy" id="980116"/>
    <lineage>
        <taxon>Eukaryota</taxon>
        <taxon>Fungi</taxon>
        <taxon>Dikarya</taxon>
        <taxon>Basidiomycota</taxon>
        <taxon>Agaricomycotina</taxon>
        <taxon>Agaricomycetes</taxon>
        <taxon>Agaricomycetidae</taxon>
        <taxon>Agaricales</taxon>
        <taxon>Agaricineae</taxon>
        <taxon>Psathyrellaceae</taxon>
        <taxon>Ephemerocybe</taxon>
    </lineage>
</organism>
<evidence type="ECO:0000313" key="12">
    <source>
        <dbReference type="Proteomes" id="UP000541558"/>
    </source>
</evidence>
<name>A0A8H5CDP2_9AGAR</name>
<evidence type="ECO:0000256" key="6">
    <source>
        <dbReference type="ARBA" id="ARBA00022840"/>
    </source>
</evidence>
<dbReference type="GO" id="GO:0004674">
    <property type="term" value="F:protein serine/threonine kinase activity"/>
    <property type="evidence" value="ECO:0007669"/>
    <property type="project" value="UniProtKB-KW"/>
</dbReference>
<evidence type="ECO:0000259" key="10">
    <source>
        <dbReference type="PROSITE" id="PS50011"/>
    </source>
</evidence>
<comment type="catalytic activity">
    <reaction evidence="7">
        <text>L-threonyl-[protein] + ATP = O-phospho-L-threonyl-[protein] + ADP + H(+)</text>
        <dbReference type="Rhea" id="RHEA:46608"/>
        <dbReference type="Rhea" id="RHEA-COMP:11060"/>
        <dbReference type="Rhea" id="RHEA-COMP:11605"/>
        <dbReference type="ChEBI" id="CHEBI:15378"/>
        <dbReference type="ChEBI" id="CHEBI:30013"/>
        <dbReference type="ChEBI" id="CHEBI:30616"/>
        <dbReference type="ChEBI" id="CHEBI:61977"/>
        <dbReference type="ChEBI" id="CHEBI:456216"/>
        <dbReference type="EC" id="2.7.11.1"/>
    </reaction>
</comment>
<dbReference type="PROSITE" id="PS50011">
    <property type="entry name" value="PROTEIN_KINASE_DOM"/>
    <property type="match status" value="1"/>
</dbReference>
<dbReference type="EMBL" id="JAACJK010000009">
    <property type="protein sequence ID" value="KAF5339181.1"/>
    <property type="molecule type" value="Genomic_DNA"/>
</dbReference>
<dbReference type="EC" id="2.7.11.1" evidence="1"/>